<dbReference type="PANTHER" id="PTHR30477">
    <property type="entry name" value="ABC-TRANSPORTER METAL-BINDING PROTEIN"/>
    <property type="match status" value="1"/>
</dbReference>
<dbReference type="SMART" id="SM00529">
    <property type="entry name" value="HTH_DTXR"/>
    <property type="match status" value="1"/>
</dbReference>
<sequence>MIAPAAENRRSLLSIRRGLMISLFVAALVGLAVWLFVELIPPNSRNIALRTIAVGIVANVCCALVGTYLVLRRMSLLGDAISHAVLPGIALAVLFAGSVDGWPVLAGAMIFGVITAFTAQSLQGFGQVSEDSSLGVVYTSLFALGVIILQIWAPHGHLDVDCVLFGAIQNTGLYPPVPWLGIGWPPAVLKLLPVLGIVLALIIVGWKELQLVAFDPALARAMGLPARGIHLALMGVVAMVTVASFESVGSILVVPMLIAPAATARMLVDRLSTTLVVAAISAAFSAVFGYLAAHAFDTSVAGLMAAVAGLQLGLAVLFSPRHGVLSRWLRNLLLAVQIAAEDIIARLYREEERGVKATAETHSPGWLVALLAVIHARRQGWTSAGPQLTTQGRQQAQSIVRAHRLWESYLATHFDLPRDHLHAPAERMEHFLDLELQKQLAAELVGRDLDPHGAPIPLHGLGKEDETK</sequence>
<evidence type="ECO:0000256" key="5">
    <source>
        <dbReference type="ARBA" id="ARBA00022692"/>
    </source>
</evidence>
<feature type="transmembrane region" description="Helical" evidence="9">
    <location>
        <begin position="134"/>
        <end position="153"/>
    </location>
</feature>
<dbReference type="GO" id="GO:0043190">
    <property type="term" value="C:ATP-binding cassette (ABC) transporter complex"/>
    <property type="evidence" value="ECO:0007669"/>
    <property type="project" value="InterPro"/>
</dbReference>
<evidence type="ECO:0000259" key="10">
    <source>
        <dbReference type="Pfam" id="PF02742"/>
    </source>
</evidence>
<feature type="transmembrane region" description="Helical" evidence="9">
    <location>
        <begin position="275"/>
        <end position="293"/>
    </location>
</feature>
<gene>
    <name evidence="11" type="primary">mntB_1</name>
    <name evidence="11" type="ORF">ETAA8_27230</name>
</gene>
<reference evidence="11 12" key="1">
    <citation type="submission" date="2019-02" db="EMBL/GenBank/DDBJ databases">
        <title>Deep-cultivation of Planctomycetes and their phenomic and genomic characterization uncovers novel biology.</title>
        <authorList>
            <person name="Wiegand S."/>
            <person name="Jogler M."/>
            <person name="Boedeker C."/>
            <person name="Pinto D."/>
            <person name="Vollmers J."/>
            <person name="Rivas-Marin E."/>
            <person name="Kohn T."/>
            <person name="Peeters S.H."/>
            <person name="Heuer A."/>
            <person name="Rast P."/>
            <person name="Oberbeckmann S."/>
            <person name="Bunk B."/>
            <person name="Jeske O."/>
            <person name="Meyerdierks A."/>
            <person name="Storesund J.E."/>
            <person name="Kallscheuer N."/>
            <person name="Luecker S."/>
            <person name="Lage O.M."/>
            <person name="Pohl T."/>
            <person name="Merkel B.J."/>
            <person name="Hornburger P."/>
            <person name="Mueller R.-W."/>
            <person name="Bruemmer F."/>
            <person name="Labrenz M."/>
            <person name="Spormann A.M."/>
            <person name="Op den Camp H."/>
            <person name="Overmann J."/>
            <person name="Amann R."/>
            <person name="Jetten M.S.M."/>
            <person name="Mascher T."/>
            <person name="Medema M.H."/>
            <person name="Devos D.P."/>
            <person name="Kaster A.-K."/>
            <person name="Ovreas L."/>
            <person name="Rohde M."/>
            <person name="Galperin M.Y."/>
            <person name="Jogler C."/>
        </authorList>
    </citation>
    <scope>NUCLEOTIDE SEQUENCE [LARGE SCALE GENOMIC DNA]</scope>
    <source>
        <strain evidence="11 12">ETA_A8</strain>
    </source>
</reference>
<dbReference type="Gene3D" id="1.10.3470.10">
    <property type="entry name" value="ABC transporter involved in vitamin B12 uptake, BtuC"/>
    <property type="match status" value="1"/>
</dbReference>
<evidence type="ECO:0000256" key="8">
    <source>
        <dbReference type="RuleBase" id="RU003943"/>
    </source>
</evidence>
<evidence type="ECO:0000256" key="1">
    <source>
        <dbReference type="ARBA" id="ARBA00004651"/>
    </source>
</evidence>
<feature type="transmembrane region" description="Helical" evidence="9">
    <location>
        <begin position="227"/>
        <end position="245"/>
    </location>
</feature>
<dbReference type="Pfam" id="PF02742">
    <property type="entry name" value="Fe_dep_repr_C"/>
    <property type="match status" value="1"/>
</dbReference>
<keyword evidence="4" id="KW-1003">Cell membrane</keyword>
<dbReference type="SUPFAM" id="SSF81345">
    <property type="entry name" value="ABC transporter involved in vitamin B12 uptake, BtuC"/>
    <property type="match status" value="1"/>
</dbReference>
<keyword evidence="7 9" id="KW-0472">Membrane</keyword>
<accession>A0A517YBM2</accession>
<dbReference type="Pfam" id="PF00950">
    <property type="entry name" value="ABC-3"/>
    <property type="match status" value="1"/>
</dbReference>
<comment type="subcellular location">
    <subcellularLocation>
        <location evidence="1 8">Cell membrane</location>
        <topology evidence="1 8">Multi-pass membrane protein</topology>
    </subcellularLocation>
</comment>
<dbReference type="PANTHER" id="PTHR30477:SF8">
    <property type="entry name" value="METAL TRANSPORT SYSTEM MEMBRANE PROTEIN CT_070-RELATED"/>
    <property type="match status" value="1"/>
</dbReference>
<feature type="transmembrane region" description="Helical" evidence="9">
    <location>
        <begin position="299"/>
        <end position="318"/>
    </location>
</feature>
<dbReference type="InterPro" id="IPR036421">
    <property type="entry name" value="Fe_dep_repressor_sf"/>
</dbReference>
<dbReference type="RefSeq" id="WP_145088613.1">
    <property type="nucleotide sequence ID" value="NZ_CP036274.1"/>
</dbReference>
<dbReference type="InterPro" id="IPR036388">
    <property type="entry name" value="WH-like_DNA-bd_sf"/>
</dbReference>
<keyword evidence="12" id="KW-1185">Reference proteome</keyword>
<dbReference type="GO" id="GO:0010043">
    <property type="term" value="P:response to zinc ion"/>
    <property type="evidence" value="ECO:0007669"/>
    <property type="project" value="TreeGrafter"/>
</dbReference>
<dbReference type="Gene3D" id="1.10.10.10">
    <property type="entry name" value="Winged helix-like DNA-binding domain superfamily/Winged helix DNA-binding domain"/>
    <property type="match status" value="1"/>
</dbReference>
<keyword evidence="3 8" id="KW-0813">Transport</keyword>
<dbReference type="EMBL" id="CP036274">
    <property type="protein sequence ID" value="QDU27635.1"/>
    <property type="molecule type" value="Genomic_DNA"/>
</dbReference>
<dbReference type="InterPro" id="IPR001626">
    <property type="entry name" value="ABC_TroCD"/>
</dbReference>
<dbReference type="GO" id="GO:0055085">
    <property type="term" value="P:transmembrane transport"/>
    <property type="evidence" value="ECO:0007669"/>
    <property type="project" value="InterPro"/>
</dbReference>
<dbReference type="AlphaFoldDB" id="A0A517YBM2"/>
<evidence type="ECO:0000256" key="4">
    <source>
        <dbReference type="ARBA" id="ARBA00022475"/>
    </source>
</evidence>
<dbReference type="OrthoDB" id="9788905at2"/>
<dbReference type="CDD" id="cd06550">
    <property type="entry name" value="TM_ABC_iron-siderophores_like"/>
    <property type="match status" value="1"/>
</dbReference>
<feature type="transmembrane region" description="Helical" evidence="9">
    <location>
        <begin position="187"/>
        <end position="206"/>
    </location>
</feature>
<evidence type="ECO:0000256" key="3">
    <source>
        <dbReference type="ARBA" id="ARBA00022448"/>
    </source>
</evidence>
<evidence type="ECO:0000256" key="9">
    <source>
        <dbReference type="SAM" id="Phobius"/>
    </source>
</evidence>
<protein>
    <submittedName>
        <fullName evidence="11">Manganese transport system membrane protein MntB</fullName>
    </submittedName>
</protein>
<dbReference type="Proteomes" id="UP000315017">
    <property type="component" value="Chromosome"/>
</dbReference>
<name>A0A517YBM2_9BACT</name>
<dbReference type="GO" id="GO:0003700">
    <property type="term" value="F:DNA-binding transcription factor activity"/>
    <property type="evidence" value="ECO:0007669"/>
    <property type="project" value="InterPro"/>
</dbReference>
<evidence type="ECO:0000313" key="11">
    <source>
        <dbReference type="EMBL" id="QDU27635.1"/>
    </source>
</evidence>
<feature type="domain" description="Iron dependent repressor metal binding and dimerisation" evidence="10">
    <location>
        <begin position="389"/>
        <end position="457"/>
    </location>
</feature>
<feature type="transmembrane region" description="Helical" evidence="9">
    <location>
        <begin position="49"/>
        <end position="71"/>
    </location>
</feature>
<dbReference type="InterPro" id="IPR001367">
    <property type="entry name" value="Fe_dep_repressor"/>
</dbReference>
<comment type="similarity">
    <text evidence="2 8">Belongs to the ABC-3 integral membrane protein family.</text>
</comment>
<evidence type="ECO:0000256" key="7">
    <source>
        <dbReference type="ARBA" id="ARBA00023136"/>
    </source>
</evidence>
<keyword evidence="6 9" id="KW-1133">Transmembrane helix</keyword>
<feature type="transmembrane region" description="Helical" evidence="9">
    <location>
        <begin position="18"/>
        <end position="37"/>
    </location>
</feature>
<dbReference type="InterPro" id="IPR022689">
    <property type="entry name" value="Iron_dep_repressor"/>
</dbReference>
<feature type="transmembrane region" description="Helical" evidence="9">
    <location>
        <begin position="102"/>
        <end position="122"/>
    </location>
</feature>
<dbReference type="KEGG" id="aagg:ETAA8_27230"/>
<dbReference type="GO" id="GO:0046914">
    <property type="term" value="F:transition metal ion binding"/>
    <property type="evidence" value="ECO:0007669"/>
    <property type="project" value="InterPro"/>
</dbReference>
<feature type="transmembrane region" description="Helical" evidence="9">
    <location>
        <begin position="76"/>
        <end position="96"/>
    </location>
</feature>
<evidence type="ECO:0000256" key="6">
    <source>
        <dbReference type="ARBA" id="ARBA00022989"/>
    </source>
</evidence>
<organism evidence="11 12">
    <name type="scientific">Anatilimnocola aggregata</name>
    <dbReference type="NCBI Taxonomy" id="2528021"/>
    <lineage>
        <taxon>Bacteria</taxon>
        <taxon>Pseudomonadati</taxon>
        <taxon>Planctomycetota</taxon>
        <taxon>Planctomycetia</taxon>
        <taxon>Pirellulales</taxon>
        <taxon>Pirellulaceae</taxon>
        <taxon>Anatilimnocola</taxon>
    </lineage>
</organism>
<dbReference type="GO" id="GO:0046983">
    <property type="term" value="F:protein dimerization activity"/>
    <property type="evidence" value="ECO:0007669"/>
    <property type="project" value="InterPro"/>
</dbReference>
<dbReference type="SUPFAM" id="SSF47979">
    <property type="entry name" value="Iron-dependent repressor protein, dimerization domain"/>
    <property type="match status" value="1"/>
</dbReference>
<evidence type="ECO:0000313" key="12">
    <source>
        <dbReference type="Proteomes" id="UP000315017"/>
    </source>
</evidence>
<dbReference type="InterPro" id="IPR037294">
    <property type="entry name" value="ABC_BtuC-like"/>
</dbReference>
<keyword evidence="5 8" id="KW-0812">Transmembrane</keyword>
<evidence type="ECO:0000256" key="2">
    <source>
        <dbReference type="ARBA" id="ARBA00008034"/>
    </source>
</evidence>
<proteinExistence type="inferred from homology"/>